<organism evidence="1 2">
    <name type="scientific">Phakopsora pachyrhizi</name>
    <name type="common">Asian soybean rust disease fungus</name>
    <dbReference type="NCBI Taxonomy" id="170000"/>
    <lineage>
        <taxon>Eukaryota</taxon>
        <taxon>Fungi</taxon>
        <taxon>Dikarya</taxon>
        <taxon>Basidiomycota</taxon>
        <taxon>Pucciniomycotina</taxon>
        <taxon>Pucciniomycetes</taxon>
        <taxon>Pucciniales</taxon>
        <taxon>Phakopsoraceae</taxon>
        <taxon>Phakopsora</taxon>
    </lineage>
</organism>
<gene>
    <name evidence="1" type="ORF">PPACK8108_LOCUS5678</name>
</gene>
<dbReference type="PANTHER" id="PTHR35517:SF1">
    <property type="entry name" value="PROTEIN ARGININE N-METHYLTRANSFERASE SFM1"/>
    <property type="match status" value="1"/>
</dbReference>
<proteinExistence type="predicted"/>
<keyword evidence="1" id="KW-0808">Transferase</keyword>
<dbReference type="PANTHER" id="PTHR35517">
    <property type="entry name" value="PROTEIN ARGININE N-METHYLTRANSFERASE SFM1"/>
    <property type="match status" value="1"/>
</dbReference>
<name>A0AAV0ASZ0_PHAPC</name>
<dbReference type="AlphaFoldDB" id="A0AAV0ASZ0"/>
<keyword evidence="1" id="KW-0489">Methyltransferase</keyword>
<dbReference type="GO" id="GO:0032259">
    <property type="term" value="P:methylation"/>
    <property type="evidence" value="ECO:0007669"/>
    <property type="project" value="UniProtKB-KW"/>
</dbReference>
<protein>
    <submittedName>
        <fullName evidence="1">SAM-dependent RNA methyltransferase</fullName>
    </submittedName>
</protein>
<evidence type="ECO:0000313" key="1">
    <source>
        <dbReference type="EMBL" id="CAH7670931.1"/>
    </source>
</evidence>
<comment type="caution">
    <text evidence="1">The sequence shown here is derived from an EMBL/GenBank/DDBJ whole genome shotgun (WGS) entry which is preliminary data.</text>
</comment>
<sequence>MGKTYVIEHMEPDEENPDQVVPEWVFLEYYHIVQSILNLKEVDPERSDRLQRGKDDDCSRVFFTNLSLKSSRTLIDQLNRRSSDSFDQAQAAQGRSFLATDSIPQVRGSEEPMVDRCSCVQLSILELIPRIQLSLPRVCLLDPKSEVLLEPKDSEEFDLFLFGGILGDDPPRDRTSQLRVMGFPTRNLGSVQMTTDTAVLVTKLVVERSIRFEDLRWLDRPELVFGKKESVEMPFRYLADPLNQPVMPTGMRDLIRKDLDRSFEF</sequence>
<dbReference type="CDD" id="cd18090">
    <property type="entry name" value="Arginine_MT_Sfm1"/>
    <property type="match status" value="1"/>
</dbReference>
<dbReference type="Proteomes" id="UP001153365">
    <property type="component" value="Unassembled WGS sequence"/>
</dbReference>
<accession>A0AAV0ASZ0</accession>
<reference evidence="1" key="1">
    <citation type="submission" date="2022-06" db="EMBL/GenBank/DDBJ databases">
        <authorList>
            <consortium name="SYNGENTA / RWTH Aachen University"/>
        </authorList>
    </citation>
    <scope>NUCLEOTIDE SEQUENCE</scope>
</reference>
<keyword evidence="2" id="KW-1185">Reference proteome</keyword>
<dbReference type="EMBL" id="CALTRL010001092">
    <property type="protein sequence ID" value="CAH7670931.1"/>
    <property type="molecule type" value="Genomic_DNA"/>
</dbReference>
<dbReference type="GO" id="GO:0035241">
    <property type="term" value="F:protein-arginine omega-N monomethyltransferase activity"/>
    <property type="evidence" value="ECO:0007669"/>
    <property type="project" value="TreeGrafter"/>
</dbReference>
<evidence type="ECO:0000313" key="2">
    <source>
        <dbReference type="Proteomes" id="UP001153365"/>
    </source>
</evidence>
<dbReference type="InterPro" id="IPR007364">
    <property type="entry name" value="SFM1-like"/>
</dbReference>
<dbReference type="Pfam" id="PF04252">
    <property type="entry name" value="SFM1-like"/>
    <property type="match status" value="1"/>
</dbReference>